<dbReference type="SUPFAM" id="SSF143011">
    <property type="entry name" value="RelE-like"/>
    <property type="match status" value="1"/>
</dbReference>
<proteinExistence type="predicted"/>
<evidence type="ECO:0000256" key="1">
    <source>
        <dbReference type="SAM" id="Coils"/>
    </source>
</evidence>
<organism evidence="2">
    <name type="scientific">uncultured Campylobacterales bacterium</name>
    <dbReference type="NCBI Taxonomy" id="352960"/>
    <lineage>
        <taxon>Bacteria</taxon>
        <taxon>Pseudomonadati</taxon>
        <taxon>Campylobacterota</taxon>
        <taxon>Epsilonproteobacteria</taxon>
        <taxon>Campylobacterales</taxon>
        <taxon>environmental samples</taxon>
    </lineage>
</organism>
<protein>
    <recommendedName>
        <fullName evidence="3">Addiction module toxin RelE</fullName>
    </recommendedName>
</protein>
<evidence type="ECO:0008006" key="3">
    <source>
        <dbReference type="Google" id="ProtNLM"/>
    </source>
</evidence>
<accession>A0A6S6TA64</accession>
<reference evidence="2" key="1">
    <citation type="submission" date="2020-01" db="EMBL/GenBank/DDBJ databases">
        <authorList>
            <person name="Meier V. D."/>
            <person name="Meier V D."/>
        </authorList>
    </citation>
    <scope>NUCLEOTIDE SEQUENCE</scope>
    <source>
        <strain evidence="2">HLG_WM_MAG_12</strain>
    </source>
</reference>
<gene>
    <name evidence="2" type="ORF">HELGO_WM22787</name>
</gene>
<dbReference type="Pfam" id="PF06296">
    <property type="entry name" value="RelE"/>
    <property type="match status" value="1"/>
</dbReference>
<evidence type="ECO:0000313" key="2">
    <source>
        <dbReference type="EMBL" id="CAA6813468.1"/>
    </source>
</evidence>
<sequence length="110" mass="12888">MAKIEYIPNFAKKIKKLNKKNKNLLNDIKELVKVLEKEPTTGIFLGNDIYKIRIANSSKHIGKRGGFRVITYYVDENEIIYLIEMYEKNSIENISIKKLTEIIEKEIINN</sequence>
<name>A0A6S6TA64_9BACT</name>
<feature type="coiled-coil region" evidence="1">
    <location>
        <begin position="7"/>
        <end position="38"/>
    </location>
</feature>
<dbReference type="InterPro" id="IPR009387">
    <property type="entry name" value="HigB-2"/>
</dbReference>
<dbReference type="AlphaFoldDB" id="A0A6S6TA64"/>
<keyword evidence="1" id="KW-0175">Coiled coil</keyword>
<dbReference type="InterPro" id="IPR035093">
    <property type="entry name" value="RelE/ParE_toxin_dom_sf"/>
</dbReference>
<dbReference type="EMBL" id="CACVAW010000056">
    <property type="protein sequence ID" value="CAA6813468.1"/>
    <property type="molecule type" value="Genomic_DNA"/>
</dbReference>